<evidence type="ECO:0000256" key="3">
    <source>
        <dbReference type="ARBA" id="ARBA00022989"/>
    </source>
</evidence>
<dbReference type="EMBL" id="CAJJDO010000062">
    <property type="protein sequence ID" value="CAD8175197.1"/>
    <property type="molecule type" value="Genomic_DNA"/>
</dbReference>
<feature type="transmembrane region" description="Helical" evidence="7">
    <location>
        <begin position="375"/>
        <end position="395"/>
    </location>
</feature>
<gene>
    <name evidence="9" type="ORF">PPENT_87.1.T0620221</name>
</gene>
<dbReference type="AlphaFoldDB" id="A0A8S1VED9"/>
<keyword evidence="2 7" id="KW-0812">Transmembrane</keyword>
<name>A0A8S1VED9_9CILI</name>
<feature type="compositionally biased region" description="Polar residues" evidence="6">
    <location>
        <begin position="800"/>
        <end position="809"/>
    </location>
</feature>
<dbReference type="InterPro" id="IPR000595">
    <property type="entry name" value="cNMP-bd_dom"/>
</dbReference>
<comment type="subcellular location">
    <subcellularLocation>
        <location evidence="1">Membrane</location>
        <topology evidence="1">Multi-pass membrane protein</topology>
    </subcellularLocation>
</comment>
<accession>A0A8S1VED9</accession>
<dbReference type="OrthoDB" id="297036at2759"/>
<dbReference type="InterPro" id="IPR005821">
    <property type="entry name" value="Ion_trans_dom"/>
</dbReference>
<organism evidence="9 10">
    <name type="scientific">Paramecium pentaurelia</name>
    <dbReference type="NCBI Taxonomy" id="43138"/>
    <lineage>
        <taxon>Eukaryota</taxon>
        <taxon>Sar</taxon>
        <taxon>Alveolata</taxon>
        <taxon>Ciliophora</taxon>
        <taxon>Intramacronucleata</taxon>
        <taxon>Oligohymenophorea</taxon>
        <taxon>Peniculida</taxon>
        <taxon>Parameciidae</taxon>
        <taxon>Paramecium</taxon>
    </lineage>
</organism>
<feature type="compositionally biased region" description="Polar residues" evidence="6">
    <location>
        <begin position="877"/>
        <end position="895"/>
    </location>
</feature>
<dbReference type="SMART" id="SM00100">
    <property type="entry name" value="cNMP"/>
    <property type="match status" value="1"/>
</dbReference>
<feature type="region of interest" description="Disordered" evidence="6">
    <location>
        <begin position="874"/>
        <end position="895"/>
    </location>
</feature>
<comment type="caution">
    <text evidence="9">The sequence shown here is derived from an EMBL/GenBank/DDBJ whole genome shotgun (WGS) entry which is preliminary data.</text>
</comment>
<evidence type="ECO:0000259" key="8">
    <source>
        <dbReference type="PROSITE" id="PS50042"/>
    </source>
</evidence>
<dbReference type="PANTHER" id="PTHR10217">
    <property type="entry name" value="VOLTAGE AND LIGAND GATED POTASSIUM CHANNEL"/>
    <property type="match status" value="1"/>
</dbReference>
<keyword evidence="3 7" id="KW-1133">Transmembrane helix</keyword>
<feature type="transmembrane region" description="Helical" evidence="7">
    <location>
        <begin position="194"/>
        <end position="220"/>
    </location>
</feature>
<keyword evidence="5" id="KW-0175">Coiled coil</keyword>
<evidence type="ECO:0000256" key="2">
    <source>
        <dbReference type="ARBA" id="ARBA00022692"/>
    </source>
</evidence>
<dbReference type="Proteomes" id="UP000689195">
    <property type="component" value="Unassembled WGS sequence"/>
</dbReference>
<reference evidence="9" key="1">
    <citation type="submission" date="2021-01" db="EMBL/GenBank/DDBJ databases">
        <authorList>
            <consortium name="Genoscope - CEA"/>
            <person name="William W."/>
        </authorList>
    </citation>
    <scope>NUCLEOTIDE SEQUENCE</scope>
</reference>
<dbReference type="GO" id="GO:0005249">
    <property type="term" value="F:voltage-gated potassium channel activity"/>
    <property type="evidence" value="ECO:0007669"/>
    <property type="project" value="TreeGrafter"/>
</dbReference>
<dbReference type="Pfam" id="PF00520">
    <property type="entry name" value="Ion_trans"/>
    <property type="match status" value="1"/>
</dbReference>
<dbReference type="InterPro" id="IPR050818">
    <property type="entry name" value="KCNH_animal-type"/>
</dbReference>
<keyword evidence="10" id="KW-1185">Reference proteome</keyword>
<evidence type="ECO:0000256" key="6">
    <source>
        <dbReference type="SAM" id="MobiDB-lite"/>
    </source>
</evidence>
<feature type="domain" description="Cyclic nucleotide-binding" evidence="8">
    <location>
        <begin position="509"/>
        <end position="613"/>
    </location>
</feature>
<dbReference type="GO" id="GO:0005886">
    <property type="term" value="C:plasma membrane"/>
    <property type="evidence" value="ECO:0007669"/>
    <property type="project" value="TreeGrafter"/>
</dbReference>
<proteinExistence type="predicted"/>
<keyword evidence="4 7" id="KW-0472">Membrane</keyword>
<evidence type="ECO:0000256" key="7">
    <source>
        <dbReference type="SAM" id="Phobius"/>
    </source>
</evidence>
<dbReference type="GO" id="GO:0042391">
    <property type="term" value="P:regulation of membrane potential"/>
    <property type="evidence" value="ECO:0007669"/>
    <property type="project" value="TreeGrafter"/>
</dbReference>
<feature type="transmembrane region" description="Helical" evidence="7">
    <location>
        <begin position="402"/>
        <end position="420"/>
    </location>
</feature>
<evidence type="ECO:0000256" key="5">
    <source>
        <dbReference type="SAM" id="Coils"/>
    </source>
</evidence>
<protein>
    <recommendedName>
        <fullName evidence="8">Cyclic nucleotide-binding domain-containing protein</fullName>
    </recommendedName>
</protein>
<feature type="transmembrane region" description="Helical" evidence="7">
    <location>
        <begin position="276"/>
        <end position="298"/>
    </location>
</feature>
<evidence type="ECO:0000313" key="10">
    <source>
        <dbReference type="Proteomes" id="UP000689195"/>
    </source>
</evidence>
<feature type="transmembrane region" description="Helical" evidence="7">
    <location>
        <begin position="327"/>
        <end position="348"/>
    </location>
</feature>
<dbReference type="Pfam" id="PF00027">
    <property type="entry name" value="cNMP_binding"/>
    <property type="match status" value="1"/>
</dbReference>
<evidence type="ECO:0000256" key="1">
    <source>
        <dbReference type="ARBA" id="ARBA00004141"/>
    </source>
</evidence>
<feature type="region of interest" description="Disordered" evidence="6">
    <location>
        <begin position="800"/>
        <end position="822"/>
    </location>
</feature>
<dbReference type="CDD" id="cd00038">
    <property type="entry name" value="CAP_ED"/>
    <property type="match status" value="1"/>
</dbReference>
<feature type="coiled-coil region" evidence="5">
    <location>
        <begin position="659"/>
        <end position="686"/>
    </location>
</feature>
<evidence type="ECO:0000256" key="4">
    <source>
        <dbReference type="ARBA" id="ARBA00023136"/>
    </source>
</evidence>
<dbReference type="PROSITE" id="PS50042">
    <property type="entry name" value="CNMP_BINDING_3"/>
    <property type="match status" value="1"/>
</dbReference>
<evidence type="ECO:0000313" key="9">
    <source>
        <dbReference type="EMBL" id="CAD8175197.1"/>
    </source>
</evidence>
<sequence length="980" mass="115186">MRRTSDTSIAISNDIKKNLNSQIQSKHNPRLKEYSTNLIQFKKDNLSMVEENYEPSLGISFLDRKESEKNKNKTEVQEGFYIFGQASSRVVASPLDEIAVLKNTNKNYLKNGLNLIRLVSKFIRQLKIHSQTFQYKMINENILQLLGDQASNTKLFIYLRNLYFHQNQRQKLDSNFLQFDTILNKIPIFNPDNIILLGFKIVLFILLIVNITYIPLLLFLNEQDFNKTDIHHLLDTIPIVFCMLDCSLRFITSFYDEGILYKDIFKIAKHYLKNDLIVDILSIIPIFTDSLIIQYLTIFRIIKLKLTLATIEEILCFKQQIQGWWELIKSVFFIVYTCHFFACIWYKIGELGIKNNTNSWLIVKELNNATWQEQYFFSLYFIVVTTLTIGYGDILPCTVSEALFTIFIAFTGCSVLGYTINNIGEIFKNLNERDVKFKQQMKSILQYLKDYKINKNLSLQIRKYFEYHLKSQIENNNEGQQMINQLSRQLREQMQIDLYKKYLIKAKFIKDYCSQSTIEKLCQYVKIESYAPESKILNQKSSCEKLYYVLEGELDIYITLGNSRDVSICNCLKKDDVIGQWEFVLQNPYLYSVKAVKFTKLLAIHRNDFTKVLRENKEDFEKFNQIKDKLQYSKKSRGNKCFICGWIHYFNKCPFLFFIADREKVLSQALNNKEQYRDDKQRLRKLEKSRTFQRLNNLRQAALDFIQDSETNDLTLQHLVDLGFNRNDSILRGSAVYLDELIEKKIQSTFKVIENEDDSNHSYLQAPKVVATYKNRSIVFAPTPENDSFLNLKFQSPDQLNRQNSNTLQRPRRQTKELSRIKQSQPKILFSTNKIDSKMNFMKRNDGSSNFQSQISSNLNNILTTNNNIYLNQNDNFESQQGSSQHKSEQPSSLHPQLGYQIQNCNVEVNFDIDKTQVFSNYFKEGNIYEIVNQLMEQQQKQITLKSPKIMQKSIMLGSNKNHRKLALLQKILKKDSIMI</sequence>
<dbReference type="PANTHER" id="PTHR10217:SF435">
    <property type="entry name" value="POTASSIUM VOLTAGE-GATED CHANNEL PROTEIN EAG"/>
    <property type="match status" value="1"/>
</dbReference>